<comment type="caution">
    <text evidence="1">The sequence shown here is derived from an EMBL/GenBank/DDBJ whole genome shotgun (WGS) entry which is preliminary data.</text>
</comment>
<sequence length="68" mass="7814">MFVRYTTGLEVLDKQLLASMASPDRYFHQPIVVLNPNAEKHRGKRIRGELNAETEKRLPSCIDNRVSC</sequence>
<dbReference type="AlphaFoldDB" id="A0A3M2QL36"/>
<proteinExistence type="predicted"/>
<dbReference type="EMBL" id="NKUJ01001344">
    <property type="protein sequence ID" value="RMI90267.1"/>
    <property type="molecule type" value="Genomic_DNA"/>
</dbReference>
<accession>A0A3M2QL36</accession>
<name>A0A3M2QL36_9HYPO</name>
<protein>
    <submittedName>
        <fullName evidence="1">Uncharacterized protein</fullName>
    </submittedName>
</protein>
<gene>
    <name evidence="1" type="ORF">CDV36_016637</name>
</gene>
<reference evidence="1 2" key="1">
    <citation type="submission" date="2017-06" db="EMBL/GenBank/DDBJ databases">
        <title>Comparative genomic analysis of Ambrosia Fusariam Clade fungi.</title>
        <authorList>
            <person name="Stajich J.E."/>
            <person name="Carrillo J."/>
            <person name="Kijimoto T."/>
            <person name="Eskalen A."/>
            <person name="O'Donnell K."/>
            <person name="Kasson M."/>
        </authorList>
    </citation>
    <scope>NUCLEOTIDE SEQUENCE [LARGE SCALE GENOMIC DNA]</scope>
    <source>
        <strain evidence="1">UCR3666</strain>
    </source>
</reference>
<evidence type="ECO:0000313" key="1">
    <source>
        <dbReference type="EMBL" id="RMI90267.1"/>
    </source>
</evidence>
<organism evidence="1 2">
    <name type="scientific">Fusarium kuroshium</name>
    <dbReference type="NCBI Taxonomy" id="2010991"/>
    <lineage>
        <taxon>Eukaryota</taxon>
        <taxon>Fungi</taxon>
        <taxon>Dikarya</taxon>
        <taxon>Ascomycota</taxon>
        <taxon>Pezizomycotina</taxon>
        <taxon>Sordariomycetes</taxon>
        <taxon>Hypocreomycetidae</taxon>
        <taxon>Hypocreales</taxon>
        <taxon>Nectriaceae</taxon>
        <taxon>Fusarium</taxon>
        <taxon>Fusarium solani species complex</taxon>
    </lineage>
</organism>
<keyword evidence="2" id="KW-1185">Reference proteome</keyword>
<evidence type="ECO:0000313" key="2">
    <source>
        <dbReference type="Proteomes" id="UP000277212"/>
    </source>
</evidence>
<dbReference type="Proteomes" id="UP000277212">
    <property type="component" value="Unassembled WGS sequence"/>
</dbReference>